<dbReference type="Proteomes" id="UP000245207">
    <property type="component" value="Unassembled WGS sequence"/>
</dbReference>
<gene>
    <name evidence="1" type="ORF">CTI12_AA413610</name>
</gene>
<proteinExistence type="predicted"/>
<organism evidence="1 2">
    <name type="scientific">Artemisia annua</name>
    <name type="common">Sweet wormwood</name>
    <dbReference type="NCBI Taxonomy" id="35608"/>
    <lineage>
        <taxon>Eukaryota</taxon>
        <taxon>Viridiplantae</taxon>
        <taxon>Streptophyta</taxon>
        <taxon>Embryophyta</taxon>
        <taxon>Tracheophyta</taxon>
        <taxon>Spermatophyta</taxon>
        <taxon>Magnoliopsida</taxon>
        <taxon>eudicotyledons</taxon>
        <taxon>Gunneridae</taxon>
        <taxon>Pentapetalae</taxon>
        <taxon>asterids</taxon>
        <taxon>campanulids</taxon>
        <taxon>Asterales</taxon>
        <taxon>Asteraceae</taxon>
        <taxon>Asteroideae</taxon>
        <taxon>Anthemideae</taxon>
        <taxon>Artemisiinae</taxon>
        <taxon>Artemisia</taxon>
    </lineage>
</organism>
<reference evidence="1 2" key="1">
    <citation type="journal article" date="2018" name="Mol. Plant">
        <title>The genome of Artemisia annua provides insight into the evolution of Asteraceae family and artemisinin biosynthesis.</title>
        <authorList>
            <person name="Shen Q."/>
            <person name="Zhang L."/>
            <person name="Liao Z."/>
            <person name="Wang S."/>
            <person name="Yan T."/>
            <person name="Shi P."/>
            <person name="Liu M."/>
            <person name="Fu X."/>
            <person name="Pan Q."/>
            <person name="Wang Y."/>
            <person name="Lv Z."/>
            <person name="Lu X."/>
            <person name="Zhang F."/>
            <person name="Jiang W."/>
            <person name="Ma Y."/>
            <person name="Chen M."/>
            <person name="Hao X."/>
            <person name="Li L."/>
            <person name="Tang Y."/>
            <person name="Lv G."/>
            <person name="Zhou Y."/>
            <person name="Sun X."/>
            <person name="Brodelius P.E."/>
            <person name="Rose J.K.C."/>
            <person name="Tang K."/>
        </authorList>
    </citation>
    <scope>NUCLEOTIDE SEQUENCE [LARGE SCALE GENOMIC DNA]</scope>
    <source>
        <strain evidence="2">cv. Huhao1</strain>
        <tissue evidence="1">Leaf</tissue>
    </source>
</reference>
<name>A0A2U1M6D0_ARTAN</name>
<protein>
    <submittedName>
        <fullName evidence="1">Uncharacterized protein</fullName>
    </submittedName>
</protein>
<evidence type="ECO:0000313" key="1">
    <source>
        <dbReference type="EMBL" id="PWA56787.1"/>
    </source>
</evidence>
<sequence length="69" mass="8177">MSHTQLNQTLSIMSQEYTVNTPPADIFLLFQTEEGLVEVPNEEPVVEQEQNPFQLMRNRLWNKNKIRFN</sequence>
<dbReference type="EMBL" id="PKPP01006352">
    <property type="protein sequence ID" value="PWA56787.1"/>
    <property type="molecule type" value="Genomic_DNA"/>
</dbReference>
<dbReference type="AlphaFoldDB" id="A0A2U1M6D0"/>
<evidence type="ECO:0000313" key="2">
    <source>
        <dbReference type="Proteomes" id="UP000245207"/>
    </source>
</evidence>
<comment type="caution">
    <text evidence="1">The sequence shown here is derived from an EMBL/GenBank/DDBJ whole genome shotgun (WGS) entry which is preliminary data.</text>
</comment>
<keyword evidence="2" id="KW-1185">Reference proteome</keyword>
<accession>A0A2U1M6D0</accession>